<keyword evidence="1" id="KW-0732">Signal</keyword>
<evidence type="ECO:0000313" key="3">
    <source>
        <dbReference type="WBParaSite" id="PEQ_0000357401-mRNA-1"/>
    </source>
</evidence>
<organism evidence="2 3">
    <name type="scientific">Parascaris equorum</name>
    <name type="common">Equine roundworm</name>
    <dbReference type="NCBI Taxonomy" id="6256"/>
    <lineage>
        <taxon>Eukaryota</taxon>
        <taxon>Metazoa</taxon>
        <taxon>Ecdysozoa</taxon>
        <taxon>Nematoda</taxon>
        <taxon>Chromadorea</taxon>
        <taxon>Rhabditida</taxon>
        <taxon>Spirurina</taxon>
        <taxon>Ascaridomorpha</taxon>
        <taxon>Ascaridoidea</taxon>
        <taxon>Ascarididae</taxon>
        <taxon>Parascaris</taxon>
    </lineage>
</organism>
<evidence type="ECO:0000256" key="1">
    <source>
        <dbReference type="SAM" id="SignalP"/>
    </source>
</evidence>
<sequence>MRTVLLVAVLTALAFAEHGDPLSDKDHNKVISLLRSTKEGPSRKRNKYDHDAFLGKDTAAEYDDLTPEKSKERLAIEWINSLRYYAFARDGRNRIA</sequence>
<feature type="signal peptide" evidence="1">
    <location>
        <begin position="1"/>
        <end position="16"/>
    </location>
</feature>
<feature type="chain" id="PRO_5038068956" evidence="1">
    <location>
        <begin position="17"/>
        <end position="96"/>
    </location>
</feature>
<protein>
    <submittedName>
        <fullName evidence="3">RxLR effector protein</fullName>
    </submittedName>
</protein>
<keyword evidence="2" id="KW-1185">Reference proteome</keyword>
<proteinExistence type="predicted"/>
<accession>A0A914RAR7</accession>
<dbReference type="AlphaFoldDB" id="A0A914RAR7"/>
<name>A0A914RAR7_PAREQ</name>
<dbReference type="WBParaSite" id="PEQ_0000357401-mRNA-1">
    <property type="protein sequence ID" value="PEQ_0000357401-mRNA-1"/>
    <property type="gene ID" value="PEQ_0000357401"/>
</dbReference>
<dbReference type="Proteomes" id="UP000887564">
    <property type="component" value="Unplaced"/>
</dbReference>
<evidence type="ECO:0000313" key="2">
    <source>
        <dbReference type="Proteomes" id="UP000887564"/>
    </source>
</evidence>
<reference evidence="3" key="1">
    <citation type="submission" date="2022-11" db="UniProtKB">
        <authorList>
            <consortium name="WormBaseParasite"/>
        </authorList>
    </citation>
    <scope>IDENTIFICATION</scope>
</reference>